<protein>
    <submittedName>
        <fullName evidence="1">Uncharacterized protein</fullName>
    </submittedName>
</protein>
<evidence type="ECO:0000313" key="1">
    <source>
        <dbReference type="EMBL" id="KAI4334812.1"/>
    </source>
</evidence>
<keyword evidence="2" id="KW-1185">Reference proteome</keyword>
<dbReference type="Proteomes" id="UP000828941">
    <property type="component" value="Chromosome 6"/>
</dbReference>
<gene>
    <name evidence="1" type="ORF">L6164_013520</name>
</gene>
<name>A0ACB9NEB3_BAUVA</name>
<comment type="caution">
    <text evidence="1">The sequence shown here is derived from an EMBL/GenBank/DDBJ whole genome shotgun (WGS) entry which is preliminary data.</text>
</comment>
<proteinExistence type="predicted"/>
<sequence>MPRLDAPNFYYTQEDILFQETKKKEGLTWSVHRAQAIFGFSPYSIVNLIGTLCAYAAICKHEGLPLKFPGTKASWECYVDVSDADLIAEQCIWAGLEPQAGNQAYNISNGDVFKWKHFWKILAEQFGIEDFGFEEGSSPDFRLKEAMKDKGQVWEEIVRENGLQPTKLEEVAQWWGPDFLYRRDDMVVSMNKAKEHSFLGFRNSKNSFTTWIQKNKALKLCHDNVSPLLWMPRVFL</sequence>
<evidence type="ECO:0000313" key="2">
    <source>
        <dbReference type="Proteomes" id="UP000828941"/>
    </source>
</evidence>
<reference evidence="1 2" key="1">
    <citation type="journal article" date="2022" name="DNA Res.">
        <title>Chromosomal-level genome assembly of the orchid tree Bauhinia variegata (Leguminosae; Cercidoideae) supports the allotetraploid origin hypothesis of Bauhinia.</title>
        <authorList>
            <person name="Zhong Y."/>
            <person name="Chen Y."/>
            <person name="Zheng D."/>
            <person name="Pang J."/>
            <person name="Liu Y."/>
            <person name="Luo S."/>
            <person name="Meng S."/>
            <person name="Qian L."/>
            <person name="Wei D."/>
            <person name="Dai S."/>
            <person name="Zhou R."/>
        </authorList>
    </citation>
    <scope>NUCLEOTIDE SEQUENCE [LARGE SCALE GENOMIC DNA]</scope>
    <source>
        <strain evidence="1">BV-YZ2020</strain>
    </source>
</reference>
<dbReference type="EMBL" id="CM039431">
    <property type="protein sequence ID" value="KAI4334812.1"/>
    <property type="molecule type" value="Genomic_DNA"/>
</dbReference>
<organism evidence="1 2">
    <name type="scientific">Bauhinia variegata</name>
    <name type="common">Purple orchid tree</name>
    <name type="synonym">Phanera variegata</name>
    <dbReference type="NCBI Taxonomy" id="167791"/>
    <lineage>
        <taxon>Eukaryota</taxon>
        <taxon>Viridiplantae</taxon>
        <taxon>Streptophyta</taxon>
        <taxon>Embryophyta</taxon>
        <taxon>Tracheophyta</taxon>
        <taxon>Spermatophyta</taxon>
        <taxon>Magnoliopsida</taxon>
        <taxon>eudicotyledons</taxon>
        <taxon>Gunneridae</taxon>
        <taxon>Pentapetalae</taxon>
        <taxon>rosids</taxon>
        <taxon>fabids</taxon>
        <taxon>Fabales</taxon>
        <taxon>Fabaceae</taxon>
        <taxon>Cercidoideae</taxon>
        <taxon>Cercideae</taxon>
        <taxon>Bauhiniinae</taxon>
        <taxon>Bauhinia</taxon>
    </lineage>
</organism>
<accession>A0ACB9NEB3</accession>